<keyword evidence="6" id="KW-0999">Mitochondrion inner membrane</keyword>
<evidence type="ECO:0000256" key="20">
    <source>
        <dbReference type="PROSITE-ProRule" id="PRU00282"/>
    </source>
</evidence>
<reference evidence="24" key="2">
    <citation type="submission" date="2025-05" db="UniProtKB">
        <authorList>
            <consortium name="RefSeq"/>
        </authorList>
    </citation>
    <scope>IDENTIFICATION</scope>
    <source>
        <tissue evidence="24">Testes</tissue>
    </source>
</reference>
<comment type="catalytic activity">
    <reaction evidence="15">
        <text>citrate(in) + 2-oxoglutarate(out) = citrate(out) + 2-oxoglutarate(in)</text>
        <dbReference type="Rhea" id="RHEA:71763"/>
        <dbReference type="ChEBI" id="CHEBI:16810"/>
        <dbReference type="ChEBI" id="CHEBI:16947"/>
    </reaction>
</comment>
<comment type="catalytic activity">
    <reaction evidence="17">
        <text>2-oxoheptanedioate(in) + 2-oxoglutarate(out) = 2-oxoheptanedioate(out) + 2-oxoglutarate(in)</text>
        <dbReference type="Rhea" id="RHEA:71755"/>
        <dbReference type="ChEBI" id="CHEBI:16810"/>
        <dbReference type="ChEBI" id="CHEBI:72701"/>
    </reaction>
</comment>
<dbReference type="OrthoDB" id="434783at2759"/>
<comment type="similarity">
    <text evidence="2 21">Belongs to the mitochondrial carrier (TC 2.A.29) family.</text>
</comment>
<evidence type="ECO:0000256" key="10">
    <source>
        <dbReference type="ARBA" id="ARBA00036018"/>
    </source>
</evidence>
<dbReference type="Pfam" id="PF00153">
    <property type="entry name" value="Mito_carr"/>
    <property type="match status" value="3"/>
</dbReference>
<comment type="catalytic activity">
    <reaction evidence="19">
        <text>hexanedioate(in) + 2-oxoglutarate(out) = hexanedioate(out) + 2-oxoglutarate(in)</text>
        <dbReference type="Rhea" id="RHEA:71743"/>
        <dbReference type="ChEBI" id="CHEBI:16810"/>
        <dbReference type="ChEBI" id="CHEBI:17128"/>
    </reaction>
</comment>
<evidence type="ECO:0000256" key="16">
    <source>
        <dbReference type="ARBA" id="ARBA00048303"/>
    </source>
</evidence>
<evidence type="ECO:0000256" key="12">
    <source>
        <dbReference type="ARBA" id="ARBA00041874"/>
    </source>
</evidence>
<dbReference type="AlphaFoldDB" id="A0A0U2IDP9"/>
<keyword evidence="3 21" id="KW-0813">Transport</keyword>
<evidence type="ECO:0000256" key="17">
    <source>
        <dbReference type="ARBA" id="ARBA00048581"/>
    </source>
</evidence>
<comment type="function">
    <text evidence="13">Transports dicarboxylates across the inner membranes of mitochondria by a counter-exchange mechanism. Can transport 2-oxoadipate (2-oxohexanedioate), 2-oxoglutarate, adipate (hexanedioate), glutarate, and to a lesser extent, pimelate (heptanedioate), 2-oxopimelate (2-oxoheptanedioate), 2-aminoadipate (2-aminohexanedioate), oxaloacetate, and citrate. Plays a central role in catabolism of lysine, hydroxylysine, and tryptophan, by transporting common metabolite intermediates (such as 2-oxoadipate) into the mitochondria, where it is converted into acetyl-CoA and can enter the citric acid (TCA) cycle.</text>
</comment>
<evidence type="ECO:0000256" key="8">
    <source>
        <dbReference type="ARBA" id="ARBA00023128"/>
    </source>
</evidence>
<keyword evidence="5" id="KW-0677">Repeat</keyword>
<evidence type="ECO:0000256" key="3">
    <source>
        <dbReference type="ARBA" id="ARBA00022448"/>
    </source>
</evidence>
<evidence type="ECO:0000256" key="5">
    <source>
        <dbReference type="ARBA" id="ARBA00022737"/>
    </source>
</evidence>
<gene>
    <name evidence="24" type="primary">LOC100376719</name>
</gene>
<protein>
    <recommendedName>
        <fullName evidence="11">Mitochondrial 2-oxodicarboxylate carrier</fullName>
    </recommendedName>
    <alternativeName>
        <fullName evidence="12">Solute carrier family 25 member 21</fullName>
    </alternativeName>
</protein>
<evidence type="ECO:0000256" key="6">
    <source>
        <dbReference type="ARBA" id="ARBA00022792"/>
    </source>
</evidence>
<dbReference type="PANTHER" id="PTHR46356">
    <property type="entry name" value="MITOCHONDRIAL 2-OXODICARBOXYLATE CARRIER"/>
    <property type="match status" value="1"/>
</dbReference>
<accession>A0A0U2IDP9</accession>
<evidence type="ECO:0000256" key="18">
    <source>
        <dbReference type="ARBA" id="ARBA00048920"/>
    </source>
</evidence>
<evidence type="ECO:0000256" key="9">
    <source>
        <dbReference type="ARBA" id="ARBA00023136"/>
    </source>
</evidence>
<dbReference type="KEGG" id="sko:100376719"/>
<keyword evidence="4 20" id="KW-0812">Transmembrane</keyword>
<dbReference type="GO" id="GO:0005743">
    <property type="term" value="C:mitochondrial inner membrane"/>
    <property type="evidence" value="ECO:0007669"/>
    <property type="project" value="UniProtKB-SubCell"/>
</dbReference>
<evidence type="ECO:0000256" key="4">
    <source>
        <dbReference type="ARBA" id="ARBA00022692"/>
    </source>
</evidence>
<dbReference type="InterPro" id="IPR002067">
    <property type="entry name" value="MCP"/>
</dbReference>
<evidence type="ECO:0000313" key="23">
    <source>
        <dbReference type="Proteomes" id="UP000694865"/>
    </source>
</evidence>
<feature type="repeat" description="Solcar" evidence="20">
    <location>
        <begin position="104"/>
        <end position="194"/>
    </location>
</feature>
<dbReference type="PRINTS" id="PR00926">
    <property type="entry name" value="MITOCARRIER"/>
</dbReference>
<comment type="catalytic activity">
    <reaction evidence="18">
        <text>glutarate(in) + 2-oxoglutarate(out) = glutarate(out) + 2-oxoglutarate(in)</text>
        <dbReference type="Rhea" id="RHEA:71751"/>
        <dbReference type="ChEBI" id="CHEBI:16810"/>
        <dbReference type="ChEBI" id="CHEBI:30921"/>
    </reaction>
</comment>
<dbReference type="GO" id="GO:0055085">
    <property type="term" value="P:transmembrane transport"/>
    <property type="evidence" value="ECO:0007669"/>
    <property type="project" value="InterPro"/>
</dbReference>
<keyword evidence="9 20" id="KW-0472">Membrane</keyword>
<organism evidence="22">
    <name type="scientific">Saccoglossus kowalevskii</name>
    <name type="common">Acorn worm</name>
    <dbReference type="NCBI Taxonomy" id="10224"/>
    <lineage>
        <taxon>Eukaryota</taxon>
        <taxon>Metazoa</taxon>
        <taxon>Hemichordata</taxon>
        <taxon>Enteropneusta</taxon>
        <taxon>Harrimaniidae</taxon>
        <taxon>Saccoglossus</taxon>
    </lineage>
</organism>
<dbReference type="InterPro" id="IPR023395">
    <property type="entry name" value="MCP_dom_sf"/>
</dbReference>
<reference evidence="22" key="1">
    <citation type="journal article" date="2015" name="Nature">
        <title>Hemichordate genomes and deuterostome origins.</title>
        <authorList>
            <person name="Simakov O."/>
            <person name="Kawashima T."/>
            <person name="Marletaz F."/>
            <person name="Jenkins J."/>
            <person name="Koyanagi R."/>
            <person name="Mitros T."/>
            <person name="Hisata K."/>
            <person name="Bredeson J."/>
            <person name="Shoguchi E."/>
            <person name="Gyoja F."/>
            <person name="Yue J.X."/>
            <person name="Chen Y.C."/>
            <person name="Freeman R.M.Jr."/>
            <person name="Sasaki A."/>
            <person name="Hikosaka-Katayama T."/>
            <person name="Sato A."/>
            <person name="Fujie M."/>
            <person name="Baughman K.W."/>
            <person name="Levine J."/>
            <person name="Gonzalez P."/>
            <person name="Cameron C."/>
            <person name="Fritzenwanker J.H."/>
            <person name="Pani A.M."/>
            <person name="Goto H."/>
            <person name="Kanda M."/>
            <person name="Arakaki N."/>
            <person name="Yamasaki S."/>
            <person name="Qu J."/>
            <person name="Cree A."/>
            <person name="Ding Y."/>
            <person name="Dinh H.H."/>
            <person name="Dugan S."/>
            <person name="Holder M."/>
            <person name="Jhangiani S.N."/>
            <person name="Kovar C.L."/>
            <person name="Lee S.L."/>
            <person name="Lewis L.R."/>
            <person name="Morton D."/>
            <person name="Nazareth L.V."/>
            <person name="Okwuonu G."/>
            <person name="Santibanez J."/>
            <person name="Chen R."/>
            <person name="Richards S."/>
            <person name="Muzny D.M."/>
            <person name="Gillis A."/>
            <person name="Peshkin L."/>
            <person name="Wu M."/>
            <person name="Humphreys T."/>
            <person name="Su Y.H."/>
            <person name="Putnam N.H."/>
            <person name="Schmutz J."/>
            <person name="Fujiyama A."/>
            <person name="Yu J.K."/>
            <person name="Tagawa K."/>
            <person name="Worley K.C."/>
            <person name="Gibbs R.A."/>
            <person name="Kirschner M.W."/>
            <person name="Lowe C.J."/>
            <person name="Satoh N."/>
            <person name="Rokhsar D.S."/>
            <person name="Gerhart J."/>
        </authorList>
    </citation>
    <scope>NUCLEOTIDE SEQUENCE</scope>
</reference>
<comment type="catalytic activity">
    <reaction evidence="14">
        <text>heptanedioate(in) + 2-oxoglutarate(out) = heptanedioate(out) + 2-oxoglutarate(in)</text>
        <dbReference type="Rhea" id="RHEA:71759"/>
        <dbReference type="ChEBI" id="CHEBI:16810"/>
        <dbReference type="ChEBI" id="CHEBI:36165"/>
    </reaction>
</comment>
<dbReference type="PROSITE" id="PS50920">
    <property type="entry name" value="SOLCAR"/>
    <property type="match status" value="3"/>
</dbReference>
<proteinExistence type="evidence at transcript level"/>
<evidence type="ECO:0000256" key="21">
    <source>
        <dbReference type="RuleBase" id="RU000488"/>
    </source>
</evidence>
<evidence type="ECO:0000256" key="13">
    <source>
        <dbReference type="ARBA" id="ARBA00046087"/>
    </source>
</evidence>
<evidence type="ECO:0000256" key="11">
    <source>
        <dbReference type="ARBA" id="ARBA00039747"/>
    </source>
</evidence>
<dbReference type="GeneID" id="100376719"/>
<evidence type="ECO:0000256" key="14">
    <source>
        <dbReference type="ARBA" id="ARBA00047537"/>
    </source>
</evidence>
<evidence type="ECO:0000256" key="2">
    <source>
        <dbReference type="ARBA" id="ARBA00006375"/>
    </source>
</evidence>
<comment type="catalytic activity">
    <reaction evidence="10">
        <text>2-oxoadipate(in) + 2-oxoglutarate(out) = 2-oxoadipate(out) + 2-oxoglutarate(in)</text>
        <dbReference type="Rhea" id="RHEA:71739"/>
        <dbReference type="ChEBI" id="CHEBI:16810"/>
        <dbReference type="ChEBI" id="CHEBI:57499"/>
    </reaction>
</comment>
<evidence type="ECO:0000256" key="15">
    <source>
        <dbReference type="ARBA" id="ARBA00048003"/>
    </source>
</evidence>
<comment type="catalytic activity">
    <reaction evidence="16">
        <text>L-2-aminoadipate(in) + 2-oxoglutarate(out) = L-2-aminoadipate(out) + 2-oxoglutarate(in)</text>
        <dbReference type="Rhea" id="RHEA:71747"/>
        <dbReference type="ChEBI" id="CHEBI:16810"/>
        <dbReference type="ChEBI" id="CHEBI:58672"/>
    </reaction>
</comment>
<evidence type="ECO:0000313" key="24">
    <source>
        <dbReference type="RefSeq" id="XP_002734045.1"/>
    </source>
</evidence>
<dbReference type="Gene3D" id="1.50.40.10">
    <property type="entry name" value="Mitochondrial carrier domain"/>
    <property type="match status" value="2"/>
</dbReference>
<dbReference type="InterPro" id="IPR018108">
    <property type="entry name" value="MCP_transmembrane"/>
</dbReference>
<keyword evidence="23" id="KW-1185">Reference proteome</keyword>
<dbReference type="InterPro" id="IPR051752">
    <property type="entry name" value="Mito_2-oxodicarb_carrier"/>
</dbReference>
<dbReference type="Proteomes" id="UP000694865">
    <property type="component" value="Unplaced"/>
</dbReference>
<dbReference type="PANTHER" id="PTHR46356:SF1">
    <property type="entry name" value="MITOCHONDRIAL 2-OXODICARBOXYLATE CARRIER"/>
    <property type="match status" value="1"/>
</dbReference>
<comment type="subcellular location">
    <subcellularLocation>
        <location evidence="1">Mitochondrion inner membrane</location>
        <topology evidence="1">Multi-pass membrane protein</topology>
    </subcellularLocation>
</comment>
<feature type="repeat" description="Solcar" evidence="20">
    <location>
        <begin position="203"/>
        <end position="292"/>
    </location>
</feature>
<dbReference type="SUPFAM" id="SSF103506">
    <property type="entry name" value="Mitochondrial carrier"/>
    <property type="match status" value="1"/>
</dbReference>
<keyword evidence="7" id="KW-1133">Transmembrane helix</keyword>
<evidence type="ECO:0000256" key="7">
    <source>
        <dbReference type="ARBA" id="ARBA00022989"/>
    </source>
</evidence>
<sequence length="297" mass="32752">MTESKAKQAAQQLAAGGLAGIVEVSLMHPLDLIKTRFQIQGGANDPTAYKSLADCFRTIYRSEGIASFYKGILPPIMAETPKRAVKFFTFEQYKKIFLFGAVEPNALTFTLAGLGSGLTEAFVINPFEVVKVKLQAERATVLAEQPSAFATARIIVRENGFGLKGLNKGLTATLGRHGVFNCVYFSFYHNVKGWIPAAEDPKLEFCRKFAIGLVSGTLSSVMNIPFDVAKSRIQGPQPVPGEIKYRTCFKTMATVYREEGFFALYKGLLPKVMRLGPGGAIMLLVFEYSYEWLKKNT</sequence>
<dbReference type="RefSeq" id="XP_002734045.1">
    <property type="nucleotide sequence ID" value="XM_002733999.2"/>
</dbReference>
<evidence type="ECO:0000256" key="1">
    <source>
        <dbReference type="ARBA" id="ARBA00004448"/>
    </source>
</evidence>
<evidence type="ECO:0000256" key="19">
    <source>
        <dbReference type="ARBA" id="ARBA00048998"/>
    </source>
</evidence>
<dbReference type="EMBL" id="KT876114">
    <property type="protein sequence ID" value="ALR88612.1"/>
    <property type="molecule type" value="mRNA"/>
</dbReference>
<name>A0A0U2IDP9_SACKO</name>
<keyword evidence="8" id="KW-0496">Mitochondrion</keyword>
<feature type="repeat" description="Solcar" evidence="20">
    <location>
        <begin position="7"/>
        <end position="96"/>
    </location>
</feature>
<evidence type="ECO:0000313" key="22">
    <source>
        <dbReference type="EMBL" id="ALR88612.1"/>
    </source>
</evidence>